<dbReference type="PANTHER" id="PTHR33434">
    <property type="entry name" value="DEGV DOMAIN-CONTAINING PROTEIN DR_1986-RELATED"/>
    <property type="match status" value="1"/>
</dbReference>
<dbReference type="PROSITE" id="PS51482">
    <property type="entry name" value="DEGV"/>
    <property type="match status" value="1"/>
</dbReference>
<reference evidence="3" key="1">
    <citation type="submission" date="2016-10" db="EMBL/GenBank/DDBJ databases">
        <authorList>
            <person name="Varghese N."/>
            <person name="Submissions S."/>
        </authorList>
    </citation>
    <scope>NUCLEOTIDE SEQUENCE [LARGE SCALE GENOMIC DNA]</scope>
    <source>
        <strain evidence="3">DSM 13327</strain>
    </source>
</reference>
<dbReference type="STRING" id="1123291.SAMN04490355_101080"/>
<dbReference type="AlphaFoldDB" id="A0A1I4J1H5"/>
<evidence type="ECO:0000256" key="1">
    <source>
        <dbReference type="ARBA" id="ARBA00023121"/>
    </source>
</evidence>
<dbReference type="InterPro" id="IPR043168">
    <property type="entry name" value="DegV_C"/>
</dbReference>
<dbReference type="OrthoDB" id="9780660at2"/>
<organism evidence="2 3">
    <name type="scientific">Pelosinus propionicus DSM 13327</name>
    <dbReference type="NCBI Taxonomy" id="1123291"/>
    <lineage>
        <taxon>Bacteria</taxon>
        <taxon>Bacillati</taxon>
        <taxon>Bacillota</taxon>
        <taxon>Negativicutes</taxon>
        <taxon>Selenomonadales</taxon>
        <taxon>Sporomusaceae</taxon>
        <taxon>Pelosinus</taxon>
    </lineage>
</organism>
<dbReference type="Gene3D" id="3.30.1180.10">
    <property type="match status" value="1"/>
</dbReference>
<dbReference type="Proteomes" id="UP000199520">
    <property type="component" value="Unassembled WGS sequence"/>
</dbReference>
<dbReference type="NCBIfam" id="TIGR00762">
    <property type="entry name" value="DegV"/>
    <property type="match status" value="1"/>
</dbReference>
<protein>
    <submittedName>
        <fullName evidence="2">EDD domain protein, DegV family</fullName>
    </submittedName>
</protein>
<dbReference type="Gene3D" id="3.40.50.10170">
    <property type="match status" value="1"/>
</dbReference>
<accession>A0A1I4J1H5</accession>
<gene>
    <name evidence="2" type="ORF">SAMN04490355_101080</name>
</gene>
<keyword evidence="1" id="KW-0446">Lipid-binding</keyword>
<dbReference type="PANTHER" id="PTHR33434:SF2">
    <property type="entry name" value="FATTY ACID-BINDING PROTEIN TM_1468"/>
    <property type="match status" value="1"/>
</dbReference>
<sequence length="279" mass="30580">MSQIHIVVDSIGQVPDEMLARHLNLHVVALKVRVGDQEWRENEISTKELFRVSQETKQHPKTSQPAPGDFIEICKPLIEAGKEVIIISVSGGLSGTAEGARSVANMIDRKKIHVVDSGTASVGMVQMAKAALEMASTSCSAKEIVVRLEAMVKATHTFLIPDTLEYLYKGGRIGGASALFGSILQIRPLLYLVDGRVDVMDKVRTKQRVVNRMLDELQKYQNLEYIGIGHIDVPDEGEALRVRIQELYPETLILPANIGSVLGAHLGPGLLGLVFQEKI</sequence>
<dbReference type="InterPro" id="IPR003797">
    <property type="entry name" value="DegV"/>
</dbReference>
<dbReference type="GO" id="GO:0008289">
    <property type="term" value="F:lipid binding"/>
    <property type="evidence" value="ECO:0007669"/>
    <property type="project" value="UniProtKB-KW"/>
</dbReference>
<evidence type="ECO:0000313" key="2">
    <source>
        <dbReference type="EMBL" id="SFL60087.1"/>
    </source>
</evidence>
<dbReference type="SUPFAM" id="SSF82549">
    <property type="entry name" value="DAK1/DegV-like"/>
    <property type="match status" value="1"/>
</dbReference>
<keyword evidence="3" id="KW-1185">Reference proteome</keyword>
<dbReference type="EMBL" id="FOTS01000010">
    <property type="protein sequence ID" value="SFL60087.1"/>
    <property type="molecule type" value="Genomic_DNA"/>
</dbReference>
<dbReference type="RefSeq" id="WP_090934487.1">
    <property type="nucleotide sequence ID" value="NZ_FOTS01000010.1"/>
</dbReference>
<evidence type="ECO:0000313" key="3">
    <source>
        <dbReference type="Proteomes" id="UP000199520"/>
    </source>
</evidence>
<name>A0A1I4J1H5_9FIRM</name>
<dbReference type="Pfam" id="PF02645">
    <property type="entry name" value="DegV"/>
    <property type="match status" value="1"/>
</dbReference>
<proteinExistence type="predicted"/>
<dbReference type="InterPro" id="IPR050270">
    <property type="entry name" value="DegV_domain_contain"/>
</dbReference>